<reference evidence="2" key="1">
    <citation type="submission" date="2022-11" db="UniProtKB">
        <authorList>
            <consortium name="WormBaseParasite"/>
        </authorList>
    </citation>
    <scope>IDENTIFICATION</scope>
</reference>
<dbReference type="Proteomes" id="UP000887576">
    <property type="component" value="Unplaced"/>
</dbReference>
<protein>
    <submittedName>
        <fullName evidence="2">Calponin-homology (CH) domain-containing protein</fullName>
    </submittedName>
</protein>
<organism evidence="1 2">
    <name type="scientific">Panagrolaimus sp. JU765</name>
    <dbReference type="NCBI Taxonomy" id="591449"/>
    <lineage>
        <taxon>Eukaryota</taxon>
        <taxon>Metazoa</taxon>
        <taxon>Ecdysozoa</taxon>
        <taxon>Nematoda</taxon>
        <taxon>Chromadorea</taxon>
        <taxon>Rhabditida</taxon>
        <taxon>Tylenchina</taxon>
        <taxon>Panagrolaimomorpha</taxon>
        <taxon>Panagrolaimoidea</taxon>
        <taxon>Panagrolaimidae</taxon>
        <taxon>Panagrolaimus</taxon>
    </lineage>
</organism>
<sequence>MATSVNPATAEDRPTWVTIQMNTFTNWLNQQLMTGNVKINDLEFDLSDGVLLIQVVETLQKRICTGKVYRSNPNEIQKLMNVQMALDALREDRVKLVNIGAQDIVEGNLKLILGLIWCLIQRYQIASHTKIPPKKLIMAWLQSVLPEIKLTNFKTNWNDGIALAALLDYCQPGLFPDWRKLNPRNKASNCARALSLAEKHLRIPAIISAEHLSSTDLDELSTLTYLSYFIRKNGVGYNATLDNVQKLLPDVRITDFERSWNDGYLLCRLVEAVGGSVPGLDHMEFDQPAFWVQNVARGLDAALELGVASLVGADDIADIEVDHLGILALAAALSSLTQEKNITQPPKTTEKITSPSPMVPKRAFDYPGSEEGEEMEEEEAPLTTSCFQNQQLNLDLAFAENSSVVIDDISVCVVGPKNQILDNQSLELRKTQTEKGAVLSFIPKTVGKYQMK</sequence>
<proteinExistence type="predicted"/>
<dbReference type="WBParaSite" id="JU765_v2.g18779.t2">
    <property type="protein sequence ID" value="JU765_v2.g18779.t2"/>
    <property type="gene ID" value="JU765_v2.g18779"/>
</dbReference>
<evidence type="ECO:0000313" key="1">
    <source>
        <dbReference type="Proteomes" id="UP000887576"/>
    </source>
</evidence>
<evidence type="ECO:0000313" key="2">
    <source>
        <dbReference type="WBParaSite" id="JU765_v2.g18779.t2"/>
    </source>
</evidence>
<accession>A0AC34QRR9</accession>
<name>A0AC34QRR9_9BILA</name>